<reference evidence="1" key="1">
    <citation type="submission" date="2020-05" db="EMBL/GenBank/DDBJ databases">
        <title>Mycena genomes resolve the evolution of fungal bioluminescence.</title>
        <authorList>
            <person name="Tsai I.J."/>
        </authorList>
    </citation>
    <scope>NUCLEOTIDE SEQUENCE</scope>
    <source>
        <strain evidence="1">171206Taipei</strain>
    </source>
</reference>
<name>A0A8H6S0V2_9AGAR</name>
<dbReference type="EMBL" id="JACAZF010000014">
    <property type="protein sequence ID" value="KAF7290548.1"/>
    <property type="molecule type" value="Genomic_DNA"/>
</dbReference>
<organism evidence="1 2">
    <name type="scientific">Mycena indigotica</name>
    <dbReference type="NCBI Taxonomy" id="2126181"/>
    <lineage>
        <taxon>Eukaryota</taxon>
        <taxon>Fungi</taxon>
        <taxon>Dikarya</taxon>
        <taxon>Basidiomycota</taxon>
        <taxon>Agaricomycotina</taxon>
        <taxon>Agaricomycetes</taxon>
        <taxon>Agaricomycetidae</taxon>
        <taxon>Agaricales</taxon>
        <taxon>Marasmiineae</taxon>
        <taxon>Mycenaceae</taxon>
        <taxon>Mycena</taxon>
    </lineage>
</organism>
<dbReference type="RefSeq" id="XP_037213908.1">
    <property type="nucleotide sequence ID" value="XM_037369410.1"/>
</dbReference>
<dbReference type="AlphaFoldDB" id="A0A8H6S0V2"/>
<comment type="caution">
    <text evidence="1">The sequence shown here is derived from an EMBL/GenBank/DDBJ whole genome shotgun (WGS) entry which is preliminary data.</text>
</comment>
<keyword evidence="2" id="KW-1185">Reference proteome</keyword>
<evidence type="ECO:0000313" key="1">
    <source>
        <dbReference type="EMBL" id="KAF7290548.1"/>
    </source>
</evidence>
<proteinExistence type="predicted"/>
<accession>A0A8H6S0V2</accession>
<gene>
    <name evidence="1" type="ORF">MIND_01294900</name>
</gene>
<sequence>MQQPGVGRPIKLVQSTPQQFADIQAYVRSLLQQLQAEKDDGLYQQYYTQLSNYMADLRRNRRSIWRPFLGWFGEAISRTHGQVVNDLRGLWQQYEVSQSQPFFEKKPTIG</sequence>
<evidence type="ECO:0000313" key="2">
    <source>
        <dbReference type="Proteomes" id="UP000636479"/>
    </source>
</evidence>
<dbReference type="GeneID" id="59351926"/>
<protein>
    <submittedName>
        <fullName evidence="1">Uncharacterized protein</fullName>
    </submittedName>
</protein>
<dbReference type="Proteomes" id="UP000636479">
    <property type="component" value="Unassembled WGS sequence"/>
</dbReference>